<dbReference type="EMBL" id="SNWQ01000004">
    <property type="protein sequence ID" value="TDO50848.1"/>
    <property type="molecule type" value="Genomic_DNA"/>
</dbReference>
<dbReference type="Pfam" id="PF19361">
    <property type="entry name" value="DUF5937"/>
    <property type="match status" value="1"/>
</dbReference>
<dbReference type="InterPro" id="IPR001845">
    <property type="entry name" value="HTH_ArsR_DNA-bd_dom"/>
</dbReference>
<evidence type="ECO:0000313" key="6">
    <source>
        <dbReference type="Proteomes" id="UP000295388"/>
    </source>
</evidence>
<dbReference type="Proteomes" id="UP000295388">
    <property type="component" value="Unassembled WGS sequence"/>
</dbReference>
<dbReference type="PANTHER" id="PTHR43132:SF6">
    <property type="entry name" value="HTH-TYPE TRANSCRIPTIONAL REPRESSOR CZRA"/>
    <property type="match status" value="1"/>
</dbReference>
<dbReference type="SMART" id="SM00418">
    <property type="entry name" value="HTH_ARSR"/>
    <property type="match status" value="1"/>
</dbReference>
<dbReference type="OrthoDB" id="3460651at2"/>
<sequence>MLTISFTVEDLARTRLAISPLWEVVASIRLLKTPRAHRFHSGWAESTKTRLGQAGVELGLLFDLVDPRVWYVADFLTPPPQSPLPDLMTDLAALRRVPGHQVRADLDVLAYARRNPIGSLEDATIPRRLQRARPGELPSAAIVDLYDDPVAGVDRLAGELTAYWELAIAPYWGRIRALLEGDVLYRGRRFAQAGPAGLFDDLAESVRWRAGALHIRHRRFKGVRQLAGEGLLLTPSAFVWPTVYSSTIPPWQPTLTYPARGIGTLWEAGRAGTGVGGGGVVGVLGRSRAAILGRLDGPRSTTELAELVGLTAGGVSQHLGVLRAGGLVTAHRVGRVVLYARTSVAEVLLAAGSESSAG</sequence>
<dbReference type="Gene3D" id="1.10.10.10">
    <property type="entry name" value="Winged helix-like DNA-binding domain superfamily/Winged helix DNA-binding domain"/>
    <property type="match status" value="1"/>
</dbReference>
<evidence type="ECO:0000256" key="1">
    <source>
        <dbReference type="ARBA" id="ARBA00023015"/>
    </source>
</evidence>
<evidence type="ECO:0000256" key="3">
    <source>
        <dbReference type="ARBA" id="ARBA00023163"/>
    </source>
</evidence>
<keyword evidence="2" id="KW-0238">DNA-binding</keyword>
<dbReference type="AlphaFoldDB" id="A0A4V3CAI6"/>
<accession>A0A4V3CAI6</accession>
<keyword evidence="1" id="KW-0805">Transcription regulation</keyword>
<dbReference type="InterPro" id="IPR011991">
    <property type="entry name" value="ArsR-like_HTH"/>
</dbReference>
<dbReference type="RefSeq" id="WP_133800013.1">
    <property type="nucleotide sequence ID" value="NZ_SNWQ01000004.1"/>
</dbReference>
<keyword evidence="6" id="KW-1185">Reference proteome</keyword>
<feature type="domain" description="HTH arsR-type" evidence="4">
    <location>
        <begin position="282"/>
        <end position="353"/>
    </location>
</feature>
<evidence type="ECO:0000259" key="4">
    <source>
        <dbReference type="SMART" id="SM00418"/>
    </source>
</evidence>
<evidence type="ECO:0000313" key="5">
    <source>
        <dbReference type="EMBL" id="TDO50848.1"/>
    </source>
</evidence>
<dbReference type="GO" id="GO:0003700">
    <property type="term" value="F:DNA-binding transcription factor activity"/>
    <property type="evidence" value="ECO:0007669"/>
    <property type="project" value="InterPro"/>
</dbReference>
<dbReference type="InterPro" id="IPR051011">
    <property type="entry name" value="Metal_resp_trans_reg"/>
</dbReference>
<evidence type="ECO:0000256" key="2">
    <source>
        <dbReference type="ARBA" id="ARBA00023125"/>
    </source>
</evidence>
<dbReference type="GO" id="GO:0003677">
    <property type="term" value="F:DNA binding"/>
    <property type="evidence" value="ECO:0007669"/>
    <property type="project" value="UniProtKB-KW"/>
</dbReference>
<reference evidence="5 6" key="1">
    <citation type="submission" date="2019-03" db="EMBL/GenBank/DDBJ databases">
        <title>Genomic Encyclopedia of Type Strains, Phase III (KMG-III): the genomes of soil and plant-associated and newly described type strains.</title>
        <authorList>
            <person name="Whitman W."/>
        </authorList>
    </citation>
    <scope>NUCLEOTIDE SEQUENCE [LARGE SCALE GENOMIC DNA]</scope>
    <source>
        <strain evidence="5 6">VKM Ac-2527</strain>
    </source>
</reference>
<dbReference type="InterPro" id="IPR036390">
    <property type="entry name" value="WH_DNA-bd_sf"/>
</dbReference>
<dbReference type="CDD" id="cd00090">
    <property type="entry name" value="HTH_ARSR"/>
    <property type="match status" value="1"/>
</dbReference>
<dbReference type="PANTHER" id="PTHR43132">
    <property type="entry name" value="ARSENICAL RESISTANCE OPERON REPRESSOR ARSR-RELATED"/>
    <property type="match status" value="1"/>
</dbReference>
<proteinExistence type="predicted"/>
<gene>
    <name evidence="5" type="ORF">EV643_104348</name>
</gene>
<keyword evidence="3" id="KW-0804">Transcription</keyword>
<dbReference type="InterPro" id="IPR045981">
    <property type="entry name" value="DUF5937"/>
</dbReference>
<comment type="caution">
    <text evidence="5">The sequence shown here is derived from an EMBL/GenBank/DDBJ whole genome shotgun (WGS) entry which is preliminary data.</text>
</comment>
<dbReference type="Pfam" id="PF12840">
    <property type="entry name" value="HTH_20"/>
    <property type="match status" value="1"/>
</dbReference>
<protein>
    <submittedName>
        <fullName evidence="5">Helix-turn-helix protein</fullName>
    </submittedName>
</protein>
<dbReference type="SUPFAM" id="SSF46785">
    <property type="entry name" value="Winged helix' DNA-binding domain"/>
    <property type="match status" value="1"/>
</dbReference>
<name>A0A4V3CAI6_9ACTN</name>
<dbReference type="InterPro" id="IPR036388">
    <property type="entry name" value="WH-like_DNA-bd_sf"/>
</dbReference>
<organism evidence="5 6">
    <name type="scientific">Kribbella caucasensis</name>
    <dbReference type="NCBI Taxonomy" id="2512215"/>
    <lineage>
        <taxon>Bacteria</taxon>
        <taxon>Bacillati</taxon>
        <taxon>Actinomycetota</taxon>
        <taxon>Actinomycetes</taxon>
        <taxon>Propionibacteriales</taxon>
        <taxon>Kribbellaceae</taxon>
        <taxon>Kribbella</taxon>
    </lineage>
</organism>